<name>A0ABN8ZSL3_RANTA</name>
<proteinExistence type="predicted"/>
<dbReference type="EMBL" id="OX459941">
    <property type="protein sequence ID" value="CAI9175767.1"/>
    <property type="molecule type" value="Genomic_DNA"/>
</dbReference>
<keyword evidence="2" id="KW-1185">Reference proteome</keyword>
<organism evidence="1 2">
    <name type="scientific">Rangifer tarandus platyrhynchus</name>
    <name type="common">Svalbard reindeer</name>
    <dbReference type="NCBI Taxonomy" id="3082113"/>
    <lineage>
        <taxon>Eukaryota</taxon>
        <taxon>Metazoa</taxon>
        <taxon>Chordata</taxon>
        <taxon>Craniata</taxon>
        <taxon>Vertebrata</taxon>
        <taxon>Euteleostomi</taxon>
        <taxon>Mammalia</taxon>
        <taxon>Eutheria</taxon>
        <taxon>Laurasiatheria</taxon>
        <taxon>Artiodactyla</taxon>
        <taxon>Ruminantia</taxon>
        <taxon>Pecora</taxon>
        <taxon>Cervidae</taxon>
        <taxon>Odocoileinae</taxon>
        <taxon>Rangifer</taxon>
    </lineage>
</organism>
<accession>A0ABN8ZSL3</accession>
<evidence type="ECO:0000313" key="1">
    <source>
        <dbReference type="EMBL" id="CAI9175767.1"/>
    </source>
</evidence>
<sequence>MGVSSVRVWVTSTHPHIRANIWLMFCHMLFGSKKLFCECILPLISLGLLISPVKHLSKQNHPKEQFWALLFRCTLYIFSIINFKKDSVCLPKTVQENVSL</sequence>
<protein>
    <submittedName>
        <fullName evidence="1">Uncharacterized protein</fullName>
    </submittedName>
</protein>
<reference evidence="1" key="1">
    <citation type="submission" date="2023-04" db="EMBL/GenBank/DDBJ databases">
        <authorList>
            <consortium name="ELIXIR-Norway"/>
        </authorList>
    </citation>
    <scope>NUCLEOTIDE SEQUENCE [LARGE SCALE GENOMIC DNA]</scope>
</reference>
<gene>
    <name evidence="1" type="ORF">MRATA1EN1_LOCUS24729</name>
</gene>
<dbReference type="Proteomes" id="UP001176941">
    <property type="component" value="Chromosome 5"/>
</dbReference>
<evidence type="ECO:0000313" key="2">
    <source>
        <dbReference type="Proteomes" id="UP001176941"/>
    </source>
</evidence>